<evidence type="ECO:0000313" key="3">
    <source>
        <dbReference type="EMBL" id="MBB5752121.1"/>
    </source>
</evidence>
<dbReference type="InterPro" id="IPR013341">
    <property type="entry name" value="Mandelate_racemase_N_dom"/>
</dbReference>
<dbReference type="Pfam" id="PF13378">
    <property type="entry name" value="MR_MLE_C"/>
    <property type="match status" value="1"/>
</dbReference>
<dbReference type="PROSITE" id="PS00908">
    <property type="entry name" value="MR_MLE_1"/>
    <property type="match status" value="1"/>
</dbReference>
<dbReference type="GO" id="GO:0000287">
    <property type="term" value="F:magnesium ion binding"/>
    <property type="evidence" value="ECO:0007669"/>
    <property type="project" value="UniProtKB-ARBA"/>
</dbReference>
<dbReference type="Gene3D" id="3.20.20.120">
    <property type="entry name" value="Enolase-like C-terminal domain"/>
    <property type="match status" value="1"/>
</dbReference>
<sequence length="388" mass="42256">MKIAKVEPLLIDIFLFVRITTDNGLVGLGESGTWGHLEASAAAVAKFGEYLVGKDAGAIEHHWNVMHRSNHFTGAAINGALSAIDIALWDLKGKALGVPVYELLGGRYRHKARVYAWVKGRNTDELVEESAKRKAEGYTAIGHLNPFLDESETSTYFQTHAARMDAAIDRIRRVREAVGPEVDICLELHRRLTVPEAVTLGRALEPYHPYFYEDPLKPASPDAMAWVADHIPLPVATGERFINLQQFQTLLARRGVEFLRTSLAICGGITGGRKIAALAEASDAQIIPHNPVSPVGLAACLQLAAAIPNFAIQEYPIGTPHIDGRKGLVGEDFLIGTPKAENGFITISDAPGLGIALAPEAEKRFPPRRRSIQHIHARLHADGSVLDH</sequence>
<organism evidence="3 4">
    <name type="scientific">Prosthecomicrobium pneumaticum</name>
    <dbReference type="NCBI Taxonomy" id="81895"/>
    <lineage>
        <taxon>Bacteria</taxon>
        <taxon>Pseudomonadati</taxon>
        <taxon>Pseudomonadota</taxon>
        <taxon>Alphaproteobacteria</taxon>
        <taxon>Hyphomicrobiales</taxon>
        <taxon>Kaistiaceae</taxon>
        <taxon>Prosthecomicrobium</taxon>
    </lineage>
</organism>
<dbReference type="CDD" id="cd03316">
    <property type="entry name" value="MR_like"/>
    <property type="match status" value="1"/>
</dbReference>
<reference evidence="3 4" key="1">
    <citation type="submission" date="2020-08" db="EMBL/GenBank/DDBJ databases">
        <title>Genomic Encyclopedia of Type Strains, Phase IV (KMG-IV): sequencing the most valuable type-strain genomes for metagenomic binning, comparative biology and taxonomic classification.</title>
        <authorList>
            <person name="Goeker M."/>
        </authorList>
    </citation>
    <scope>NUCLEOTIDE SEQUENCE [LARGE SCALE GENOMIC DNA]</scope>
    <source>
        <strain evidence="3 4">DSM 16268</strain>
    </source>
</reference>
<accession>A0A7W9CV80</accession>
<feature type="domain" description="Mandelate racemase/muconate lactonizing enzyme C-terminal" evidence="2">
    <location>
        <begin position="124"/>
        <end position="234"/>
    </location>
</feature>
<dbReference type="EMBL" id="JACHOO010000002">
    <property type="protein sequence ID" value="MBB5752121.1"/>
    <property type="molecule type" value="Genomic_DNA"/>
</dbReference>
<dbReference type="EC" id="4.2.1.6" evidence="3"/>
<dbReference type="GO" id="GO:0009063">
    <property type="term" value="P:amino acid catabolic process"/>
    <property type="evidence" value="ECO:0007669"/>
    <property type="project" value="InterPro"/>
</dbReference>
<dbReference type="SFLD" id="SFLDS00001">
    <property type="entry name" value="Enolase"/>
    <property type="match status" value="1"/>
</dbReference>
<dbReference type="Proteomes" id="UP000523821">
    <property type="component" value="Unassembled WGS sequence"/>
</dbReference>
<dbReference type="SUPFAM" id="SSF54826">
    <property type="entry name" value="Enolase N-terminal domain-like"/>
    <property type="match status" value="1"/>
</dbReference>
<dbReference type="SUPFAM" id="SSF51604">
    <property type="entry name" value="Enolase C-terminal domain-like"/>
    <property type="match status" value="1"/>
</dbReference>
<dbReference type="InterPro" id="IPR036849">
    <property type="entry name" value="Enolase-like_C_sf"/>
</dbReference>
<keyword evidence="4" id="KW-1185">Reference proteome</keyword>
<dbReference type="PANTHER" id="PTHR48080:SF2">
    <property type="entry name" value="D-GALACTONATE DEHYDRATASE"/>
    <property type="match status" value="1"/>
</dbReference>
<dbReference type="InterPro" id="IPR018110">
    <property type="entry name" value="Mandel_Rmase/mucon_lact_enz_CS"/>
</dbReference>
<evidence type="ECO:0000259" key="2">
    <source>
        <dbReference type="SMART" id="SM00922"/>
    </source>
</evidence>
<evidence type="ECO:0000256" key="1">
    <source>
        <dbReference type="ARBA" id="ARBA00023239"/>
    </source>
</evidence>
<keyword evidence="1 3" id="KW-0456">Lyase</keyword>
<comment type="caution">
    <text evidence="3">The sequence shown here is derived from an EMBL/GenBank/DDBJ whole genome shotgun (WGS) entry which is preliminary data.</text>
</comment>
<dbReference type="Gene3D" id="3.30.390.10">
    <property type="entry name" value="Enolase-like, N-terminal domain"/>
    <property type="match status" value="1"/>
</dbReference>
<proteinExistence type="predicted"/>
<protein>
    <submittedName>
        <fullName evidence="3">Galactonate dehydratase</fullName>
        <ecNumber evidence="3">4.2.1.6</ecNumber>
    </submittedName>
</protein>
<dbReference type="GO" id="GO:0008869">
    <property type="term" value="F:galactonate dehydratase activity"/>
    <property type="evidence" value="ECO:0007669"/>
    <property type="project" value="UniProtKB-EC"/>
</dbReference>
<gene>
    <name evidence="3" type="ORF">GGQ63_001173</name>
</gene>
<dbReference type="InterPro" id="IPR029017">
    <property type="entry name" value="Enolase-like_N"/>
</dbReference>
<dbReference type="InterPro" id="IPR029065">
    <property type="entry name" value="Enolase_C-like"/>
</dbReference>
<evidence type="ECO:0000313" key="4">
    <source>
        <dbReference type="Proteomes" id="UP000523821"/>
    </source>
</evidence>
<dbReference type="Pfam" id="PF02746">
    <property type="entry name" value="MR_MLE_N"/>
    <property type="match status" value="1"/>
</dbReference>
<dbReference type="AlphaFoldDB" id="A0A7W9CV80"/>
<dbReference type="PANTHER" id="PTHR48080">
    <property type="entry name" value="D-GALACTONATE DEHYDRATASE-RELATED"/>
    <property type="match status" value="1"/>
</dbReference>
<dbReference type="InterPro" id="IPR013342">
    <property type="entry name" value="Mandelate_racemase_C"/>
</dbReference>
<name>A0A7W9CV80_9HYPH</name>
<dbReference type="SMART" id="SM00922">
    <property type="entry name" value="MR_MLE"/>
    <property type="match status" value="1"/>
</dbReference>
<dbReference type="InterPro" id="IPR034593">
    <property type="entry name" value="DgoD-like"/>
</dbReference>